<dbReference type="AlphaFoldDB" id="A0A5J4YTT6"/>
<keyword evidence="3" id="KW-1185">Reference proteome</keyword>
<organism evidence="2 3">
    <name type="scientific">Porphyridium purpureum</name>
    <name type="common">Red alga</name>
    <name type="synonym">Porphyridium cruentum</name>
    <dbReference type="NCBI Taxonomy" id="35688"/>
    <lineage>
        <taxon>Eukaryota</taxon>
        <taxon>Rhodophyta</taxon>
        <taxon>Bangiophyceae</taxon>
        <taxon>Porphyridiales</taxon>
        <taxon>Porphyridiaceae</taxon>
        <taxon>Porphyridium</taxon>
    </lineage>
</organism>
<gene>
    <name evidence="2" type="ORF">FVE85_4325</name>
</gene>
<protein>
    <submittedName>
        <fullName evidence="2">Uncharacterized protein</fullName>
    </submittedName>
</protein>
<proteinExistence type="predicted"/>
<name>A0A5J4YTT6_PORPP</name>
<keyword evidence="1" id="KW-0472">Membrane</keyword>
<evidence type="ECO:0000313" key="2">
    <source>
        <dbReference type="EMBL" id="KAA8494350.1"/>
    </source>
</evidence>
<feature type="transmembrane region" description="Helical" evidence="1">
    <location>
        <begin position="523"/>
        <end position="542"/>
    </location>
</feature>
<evidence type="ECO:0000256" key="1">
    <source>
        <dbReference type="SAM" id="Phobius"/>
    </source>
</evidence>
<comment type="caution">
    <text evidence="2">The sequence shown here is derived from an EMBL/GenBank/DDBJ whole genome shotgun (WGS) entry which is preliminary data.</text>
</comment>
<keyword evidence="1" id="KW-1133">Transmembrane helix</keyword>
<sequence>MFPGSSSSYEASEEDGERINLEVEGHYMSDIENGSVSSESSLDMVVGDIDHDLNEYRCAAASAQPRHVFARFFRRAGNVCNCPKYEKYLERRDLIRRAESISQGRLEFEESAVQCLNHEQCHDAAPAGPGNLQTGAADGPECRGNQLLPHQGRSNRSSLKFLFLSETPEHTRRMFRFLSIAKRIMSLIDKVGVGCVEDLNPDSLANGFSVRPPRAVLKAHEKEIFELELAIADFRQKDVIKFYPLPGGNHGGMKRSDYKLGMDHDLEPRAKVLNVLDVENDKSLPTFVPQRDQRKSKVSGTMTNLIGSGTALRSHYGNSRIIRLDNALFKALAPFLISGEVNETTLQMLKALWHSWKNESLALVLDFVDPDDEEVQELASLISENNKPSNIDGMLRDFMWPFRTYNPAAIAAAEKVGFPLLIALMLSNMLVLVALRPVFRNVPMHDGDEFTYRIRVWDSVVLLDTSYTNTIKIEPFRSRAIVVHHDKLYAADWLTRSVAMSMWTFAIVVSVLTTIFGNSDWTTHVINVVTLLTAILILITLLEDSMGIRTLSAGLLRGRIRITNMSNFVNCFHGKGIKQFWSITDRGRDLADEHSIVREFPSGQIMTGPIFVEAELADCGWIRFDDYVFDVINLTIVKYLEGEVNNRISHKRTHRPGLVLNQFRSFVRNRDFNGAGVMDRAETARRSLSYNERCAARSDILPALRSVHELGELGELCELGERAPFPVCKHH</sequence>
<feature type="transmembrane region" description="Helical" evidence="1">
    <location>
        <begin position="497"/>
        <end position="517"/>
    </location>
</feature>
<reference evidence="3" key="1">
    <citation type="journal article" date="2019" name="Nat. Commun.">
        <title>Expansion of phycobilisome linker gene families in mesophilic red algae.</title>
        <authorList>
            <person name="Lee J."/>
            <person name="Kim D."/>
            <person name="Bhattacharya D."/>
            <person name="Yoon H.S."/>
        </authorList>
    </citation>
    <scope>NUCLEOTIDE SEQUENCE [LARGE SCALE GENOMIC DNA]</scope>
    <source>
        <strain evidence="3">CCMP 1328</strain>
    </source>
</reference>
<evidence type="ECO:0000313" key="3">
    <source>
        <dbReference type="Proteomes" id="UP000324585"/>
    </source>
</evidence>
<feature type="transmembrane region" description="Helical" evidence="1">
    <location>
        <begin position="416"/>
        <end position="435"/>
    </location>
</feature>
<accession>A0A5J4YTT6</accession>
<dbReference type="Proteomes" id="UP000324585">
    <property type="component" value="Unassembled WGS sequence"/>
</dbReference>
<dbReference type="EMBL" id="VRMN01000005">
    <property type="protein sequence ID" value="KAA8494350.1"/>
    <property type="molecule type" value="Genomic_DNA"/>
</dbReference>
<keyword evidence="1" id="KW-0812">Transmembrane</keyword>